<dbReference type="AlphaFoldDB" id="A0AAW5EMT1"/>
<organism evidence="8 9">
    <name type="scientific">Campylobacter jejuni</name>
    <dbReference type="NCBI Taxonomy" id="197"/>
    <lineage>
        <taxon>Bacteria</taxon>
        <taxon>Pseudomonadati</taxon>
        <taxon>Campylobacterota</taxon>
        <taxon>Epsilonproteobacteria</taxon>
        <taxon>Campylobacterales</taxon>
        <taxon>Campylobacteraceae</taxon>
        <taxon>Campylobacter</taxon>
    </lineage>
</organism>
<evidence type="ECO:0000256" key="5">
    <source>
        <dbReference type="ARBA" id="ARBA00023139"/>
    </source>
</evidence>
<sequence length="69" mass="7695">MTIFAKAFCIATLFTGFAWANEELKVGSSVVPHADILKFIKPTLQKQGYDLKIYEFNDGVIPNIMVENG</sequence>
<evidence type="ECO:0000256" key="4">
    <source>
        <dbReference type="ARBA" id="ARBA00023136"/>
    </source>
</evidence>
<evidence type="ECO:0000256" key="6">
    <source>
        <dbReference type="ARBA" id="ARBA00023288"/>
    </source>
</evidence>
<keyword evidence="5" id="KW-0564">Palmitate</keyword>
<dbReference type="InterPro" id="IPR004872">
    <property type="entry name" value="Lipoprotein_NlpA"/>
</dbReference>
<comment type="similarity">
    <text evidence="2">Belongs to the NlpA lipoprotein family.</text>
</comment>
<evidence type="ECO:0000256" key="1">
    <source>
        <dbReference type="ARBA" id="ARBA00004635"/>
    </source>
</evidence>
<comment type="caution">
    <text evidence="8">The sequence shown here is derived from an EMBL/GenBank/DDBJ whole genome shotgun (WGS) entry which is preliminary data.</text>
</comment>
<dbReference type="GO" id="GO:0016020">
    <property type="term" value="C:membrane"/>
    <property type="evidence" value="ECO:0007669"/>
    <property type="project" value="UniProtKB-SubCell"/>
</dbReference>
<evidence type="ECO:0000256" key="2">
    <source>
        <dbReference type="ARBA" id="ARBA00008973"/>
    </source>
</evidence>
<dbReference type="EMBL" id="JAJUOL010001407">
    <property type="protein sequence ID" value="MCH3853917.1"/>
    <property type="molecule type" value="Genomic_DNA"/>
</dbReference>
<feature type="non-terminal residue" evidence="8">
    <location>
        <position position="69"/>
    </location>
</feature>
<feature type="chain" id="PRO_5044025926" evidence="7">
    <location>
        <begin position="21"/>
        <end position="69"/>
    </location>
</feature>
<comment type="subcellular location">
    <subcellularLocation>
        <location evidence="1">Membrane</location>
        <topology evidence="1">Lipid-anchor</topology>
    </subcellularLocation>
</comment>
<dbReference type="SUPFAM" id="SSF53850">
    <property type="entry name" value="Periplasmic binding protein-like II"/>
    <property type="match status" value="1"/>
</dbReference>
<gene>
    <name evidence="8" type="ORF">LZC39_17690</name>
</gene>
<protein>
    <submittedName>
        <fullName evidence="8">MetQ/NlpA family ABC transporter substrate-binding protein</fullName>
    </submittedName>
</protein>
<name>A0AAW5EMT1_CAMJU</name>
<evidence type="ECO:0000313" key="8">
    <source>
        <dbReference type="EMBL" id="MCH3853917.1"/>
    </source>
</evidence>
<evidence type="ECO:0000256" key="7">
    <source>
        <dbReference type="SAM" id="SignalP"/>
    </source>
</evidence>
<evidence type="ECO:0000256" key="3">
    <source>
        <dbReference type="ARBA" id="ARBA00022729"/>
    </source>
</evidence>
<keyword evidence="6" id="KW-0449">Lipoprotein</keyword>
<reference evidence="8" key="1">
    <citation type="submission" date="2021-12" db="EMBL/GenBank/DDBJ databases">
        <title>Prevalence of phenicol resistance gene fexA in Campylobacter isolated from poultry supply chain.</title>
        <authorList>
            <person name="Tang B."/>
            <person name="Zheng X."/>
            <person name="Lin J."/>
            <person name="Lin R."/>
            <person name="Yang H."/>
            <person name="Shen Z."/>
            <person name="Xia F."/>
        </authorList>
    </citation>
    <scope>NUCLEOTIDE SEQUENCE</scope>
    <source>
        <strain evidence="8">CJHN2011004</strain>
    </source>
</reference>
<accession>A0AAW5EMT1</accession>
<dbReference type="Pfam" id="PF03180">
    <property type="entry name" value="Lipoprotein_9"/>
    <property type="match status" value="1"/>
</dbReference>
<proteinExistence type="inferred from homology"/>
<feature type="signal peptide" evidence="7">
    <location>
        <begin position="1"/>
        <end position="20"/>
    </location>
</feature>
<dbReference type="Gene3D" id="3.40.190.10">
    <property type="entry name" value="Periplasmic binding protein-like II"/>
    <property type="match status" value="1"/>
</dbReference>
<keyword evidence="4" id="KW-0472">Membrane</keyword>
<evidence type="ECO:0000313" key="9">
    <source>
        <dbReference type="Proteomes" id="UP001199644"/>
    </source>
</evidence>
<keyword evidence="3 7" id="KW-0732">Signal</keyword>
<dbReference type="RefSeq" id="WP_240382209.1">
    <property type="nucleotide sequence ID" value="NZ_JAJUOL010001407.1"/>
</dbReference>
<dbReference type="Proteomes" id="UP001199644">
    <property type="component" value="Unassembled WGS sequence"/>
</dbReference>